<keyword evidence="3" id="KW-1185">Reference proteome</keyword>
<dbReference type="AlphaFoldDB" id="W0PHR0"/>
<evidence type="ECO:0000313" key="3">
    <source>
        <dbReference type="Proteomes" id="UP000019095"/>
    </source>
</evidence>
<dbReference type="KEGG" id="amim:MIM_c29100"/>
<dbReference type="Proteomes" id="UP000019095">
    <property type="component" value="Chromosome"/>
</dbReference>
<feature type="transmembrane region" description="Helical" evidence="1">
    <location>
        <begin position="66"/>
        <end position="85"/>
    </location>
</feature>
<keyword evidence="1" id="KW-0472">Membrane</keyword>
<dbReference type="EMBL" id="CP003915">
    <property type="protein sequence ID" value="AHG64975.1"/>
    <property type="molecule type" value="Genomic_DNA"/>
</dbReference>
<evidence type="ECO:0000313" key="2">
    <source>
        <dbReference type="EMBL" id="AHG64975.1"/>
    </source>
</evidence>
<organism evidence="2 3">
    <name type="scientific">Advenella mimigardefordensis (strain DSM 17166 / LMG 22922 / DPN7)</name>
    <dbReference type="NCBI Taxonomy" id="1247726"/>
    <lineage>
        <taxon>Bacteria</taxon>
        <taxon>Pseudomonadati</taxon>
        <taxon>Pseudomonadota</taxon>
        <taxon>Betaproteobacteria</taxon>
        <taxon>Burkholderiales</taxon>
        <taxon>Alcaligenaceae</taxon>
    </lineage>
</organism>
<feature type="transmembrane region" description="Helical" evidence="1">
    <location>
        <begin position="33"/>
        <end position="59"/>
    </location>
</feature>
<dbReference type="OrthoDB" id="9180418at2"/>
<dbReference type="RefSeq" id="WP_025373634.1">
    <property type="nucleotide sequence ID" value="NZ_CP003915.1"/>
</dbReference>
<protein>
    <submittedName>
        <fullName evidence="2">Putative membrane protein</fullName>
    </submittedName>
</protein>
<dbReference type="PATRIC" id="fig|1247726.3.peg.3204"/>
<gene>
    <name evidence="2" type="ORF">MIM_c29100</name>
</gene>
<name>W0PHR0_ADVMD</name>
<keyword evidence="1" id="KW-0812">Transmembrane</keyword>
<proteinExistence type="predicted"/>
<sequence length="266" mass="31122">MSAIVIAVVLLAGFIYAELNTKTKYRLIKSTGWHTYFIAAKYGVYFAVLAGVATLVFYPALEDQPLFIWTAVWGMFTLALATAWGKYRYLFVRLCKPLTTACLSVFRRLVVANPPIHHIWRTMKIWQADYEDETAQESAYLLARKNEFEHMLYRALRQVQMLQITLKSGKVYIGYIQNTLINDNFDDTEYFTIFPLLSGYRDKDDQTLTLTTSYFDAYEQIEDDTQTTDDLEEQFRILIPRAEVMSMSYFRPDYYENFADHDDESE</sequence>
<keyword evidence="1" id="KW-1133">Transmembrane helix</keyword>
<dbReference type="HOGENOM" id="CLU_082392_1_0_4"/>
<accession>W0PHR0</accession>
<dbReference type="eggNOG" id="ENOG502Z8JS">
    <property type="taxonomic scope" value="Bacteria"/>
</dbReference>
<evidence type="ECO:0000256" key="1">
    <source>
        <dbReference type="SAM" id="Phobius"/>
    </source>
</evidence>
<reference evidence="2 3" key="1">
    <citation type="journal article" date="2014" name="Microbiology">
        <title>Unravelling the complete genome sequence of Advenella mimigardefordensis strain DPN7T and novel insights in the catabolism of the xenobiotic polythioester precursor 3,3'-dithiodipropionate.</title>
        <authorList>
            <person name="Wubbeler J.H."/>
            <person name="Hiessl S."/>
            <person name="Schuldes J."/>
            <person name="Thurmer A."/>
            <person name="Daniel R."/>
            <person name="Steinbuchel A."/>
        </authorList>
    </citation>
    <scope>NUCLEOTIDE SEQUENCE [LARGE SCALE GENOMIC DNA]</scope>
    <source>
        <strain evidence="3">DSM 17166 / LMG 22922 / DPN7</strain>
    </source>
</reference>